<dbReference type="EMBL" id="JBIUYY010000017">
    <property type="protein sequence ID" value="MFJ2825419.1"/>
    <property type="molecule type" value="Genomic_DNA"/>
</dbReference>
<dbReference type="RefSeq" id="WP_402386698.1">
    <property type="nucleotide sequence ID" value="NZ_JBIUYY010000017.1"/>
</dbReference>
<gene>
    <name evidence="2" type="ORF">ACIO7M_30520</name>
</gene>
<comment type="caution">
    <text evidence="2">The sequence shown here is derived from an EMBL/GenBank/DDBJ whole genome shotgun (WGS) entry which is preliminary data.</text>
</comment>
<feature type="region of interest" description="Disordered" evidence="1">
    <location>
        <begin position="24"/>
        <end position="45"/>
    </location>
</feature>
<dbReference type="Proteomes" id="UP001617351">
    <property type="component" value="Unassembled WGS sequence"/>
</dbReference>
<accession>A0ABW8EQ69</accession>
<evidence type="ECO:0008006" key="4">
    <source>
        <dbReference type="Google" id="ProtNLM"/>
    </source>
</evidence>
<sequence length="116" mass="12013">MAGAGDPIHFADCVAQVARGRAARRRGVPAGELRERRCRDSPAASAHLLDTDGRRYAAADTATTAGRPFAPAVTLEPGGSATGFVAFRLPEDAGPAAVRFALNSGRADDVGHWSLS</sequence>
<evidence type="ECO:0000313" key="2">
    <source>
        <dbReference type="EMBL" id="MFJ2825419.1"/>
    </source>
</evidence>
<reference evidence="2 3" key="1">
    <citation type="submission" date="2024-10" db="EMBL/GenBank/DDBJ databases">
        <title>The Natural Products Discovery Center: Release of the First 8490 Sequenced Strains for Exploring Actinobacteria Biosynthetic Diversity.</title>
        <authorList>
            <person name="Kalkreuter E."/>
            <person name="Kautsar S.A."/>
            <person name="Yang D."/>
            <person name="Bader C.D."/>
            <person name="Teijaro C.N."/>
            <person name="Fluegel L."/>
            <person name="Davis C.M."/>
            <person name="Simpson J.R."/>
            <person name="Lauterbach L."/>
            <person name="Steele A.D."/>
            <person name="Gui C."/>
            <person name="Meng S."/>
            <person name="Li G."/>
            <person name="Viehrig K."/>
            <person name="Ye F."/>
            <person name="Su P."/>
            <person name="Kiefer A.F."/>
            <person name="Nichols A."/>
            <person name="Cepeda A.J."/>
            <person name="Yan W."/>
            <person name="Fan B."/>
            <person name="Jiang Y."/>
            <person name="Adhikari A."/>
            <person name="Zheng C.-J."/>
            <person name="Schuster L."/>
            <person name="Cowan T.M."/>
            <person name="Smanski M.J."/>
            <person name="Chevrette M.G."/>
            <person name="De Carvalho L.P.S."/>
            <person name="Shen B."/>
        </authorList>
    </citation>
    <scope>NUCLEOTIDE SEQUENCE [LARGE SCALE GENOMIC DNA]</scope>
    <source>
        <strain evidence="2 3">NPDC087220</strain>
    </source>
</reference>
<evidence type="ECO:0000256" key="1">
    <source>
        <dbReference type="SAM" id="MobiDB-lite"/>
    </source>
</evidence>
<organism evidence="2 3">
    <name type="scientific">Streptomyces toxytricini</name>
    <name type="common">Actinomyces toxytricini</name>
    <dbReference type="NCBI Taxonomy" id="67369"/>
    <lineage>
        <taxon>Bacteria</taxon>
        <taxon>Bacillati</taxon>
        <taxon>Actinomycetota</taxon>
        <taxon>Actinomycetes</taxon>
        <taxon>Kitasatosporales</taxon>
        <taxon>Streptomycetaceae</taxon>
        <taxon>Streptomyces</taxon>
    </lineage>
</organism>
<name>A0ABW8EQ69_STRT5</name>
<keyword evidence="3" id="KW-1185">Reference proteome</keyword>
<evidence type="ECO:0000313" key="3">
    <source>
        <dbReference type="Proteomes" id="UP001617351"/>
    </source>
</evidence>
<protein>
    <recommendedName>
        <fullName evidence="4">DUF4352 domain-containing protein</fullName>
    </recommendedName>
</protein>
<proteinExistence type="predicted"/>